<feature type="domain" description="Ig-like" evidence="8">
    <location>
        <begin position="592"/>
        <end position="675"/>
    </location>
</feature>
<feature type="transmembrane region" description="Helical" evidence="7">
    <location>
        <begin position="742"/>
        <end position="759"/>
    </location>
</feature>
<evidence type="ECO:0000256" key="2">
    <source>
        <dbReference type="ARBA" id="ARBA00022692"/>
    </source>
</evidence>
<name>L9L8V9_TUPCH</name>
<evidence type="ECO:0000313" key="10">
    <source>
        <dbReference type="Proteomes" id="UP000011518"/>
    </source>
</evidence>
<dbReference type="PANTHER" id="PTHR47387:SF2">
    <property type="entry name" value="PVR CELL ADHESION MOLECULE"/>
    <property type="match status" value="1"/>
</dbReference>
<dbReference type="GO" id="GO:0002860">
    <property type="term" value="P:positive regulation of natural killer cell mediated cytotoxicity directed against tumor cell target"/>
    <property type="evidence" value="ECO:0007669"/>
    <property type="project" value="TreeGrafter"/>
</dbReference>
<dbReference type="AlphaFoldDB" id="L9L8V9"/>
<dbReference type="GO" id="GO:0046814">
    <property type="term" value="P:coreceptor-mediated virion attachment to host cell"/>
    <property type="evidence" value="ECO:0007669"/>
    <property type="project" value="TreeGrafter"/>
</dbReference>
<dbReference type="eggNOG" id="ENOG502QWSY">
    <property type="taxonomic scope" value="Eukaryota"/>
</dbReference>
<dbReference type="InterPro" id="IPR013783">
    <property type="entry name" value="Ig-like_fold"/>
</dbReference>
<dbReference type="GO" id="GO:0050839">
    <property type="term" value="F:cell adhesion molecule binding"/>
    <property type="evidence" value="ECO:0007669"/>
    <property type="project" value="TreeGrafter"/>
</dbReference>
<dbReference type="InParanoid" id="L9L8V9"/>
<dbReference type="SMART" id="SM00408">
    <property type="entry name" value="IGc2"/>
    <property type="match status" value="4"/>
</dbReference>
<dbReference type="GO" id="GO:0005925">
    <property type="term" value="C:focal adhesion"/>
    <property type="evidence" value="ECO:0007669"/>
    <property type="project" value="TreeGrafter"/>
</dbReference>
<keyword evidence="5" id="KW-1015">Disulfide bond</keyword>
<dbReference type="Pfam" id="PF07686">
    <property type="entry name" value="V-set"/>
    <property type="match status" value="2"/>
</dbReference>
<proteinExistence type="predicted"/>
<feature type="domain" description="Ig-like" evidence="8">
    <location>
        <begin position="490"/>
        <end position="581"/>
    </location>
</feature>
<dbReference type="InterPro" id="IPR013106">
    <property type="entry name" value="Ig_V-set"/>
</dbReference>
<dbReference type="Gene3D" id="2.60.40.10">
    <property type="entry name" value="Immunoglobulins"/>
    <property type="match status" value="7"/>
</dbReference>
<dbReference type="GO" id="GO:0043296">
    <property type="term" value="C:apical junction complex"/>
    <property type="evidence" value="ECO:0007669"/>
    <property type="project" value="TreeGrafter"/>
</dbReference>
<dbReference type="STRING" id="246437.L9L8V9"/>
<evidence type="ECO:0000256" key="6">
    <source>
        <dbReference type="SAM" id="MobiDB-lite"/>
    </source>
</evidence>
<gene>
    <name evidence="9" type="ORF">TREES_T100011504</name>
</gene>
<evidence type="ECO:0000259" key="8">
    <source>
        <dbReference type="PROSITE" id="PS50835"/>
    </source>
</evidence>
<evidence type="ECO:0000256" key="7">
    <source>
        <dbReference type="SAM" id="Phobius"/>
    </source>
</evidence>
<dbReference type="InterPro" id="IPR052659">
    <property type="entry name" value="Nectin/PVR"/>
</dbReference>
<dbReference type="GO" id="GO:0050862">
    <property type="term" value="P:positive regulation of T cell receptor signaling pathway"/>
    <property type="evidence" value="ECO:0007669"/>
    <property type="project" value="TreeGrafter"/>
</dbReference>
<keyword evidence="10" id="KW-1185">Reference proteome</keyword>
<dbReference type="GO" id="GO:0005886">
    <property type="term" value="C:plasma membrane"/>
    <property type="evidence" value="ECO:0007669"/>
    <property type="project" value="TreeGrafter"/>
</dbReference>
<comment type="subcellular location">
    <subcellularLocation>
        <location evidence="1">Membrane</location>
        <topology evidence="1">Single-pass type I membrane protein</topology>
    </subcellularLocation>
</comment>
<evidence type="ECO:0000256" key="4">
    <source>
        <dbReference type="ARBA" id="ARBA00023136"/>
    </source>
</evidence>
<dbReference type="Proteomes" id="UP000011518">
    <property type="component" value="Unassembled WGS sequence"/>
</dbReference>
<accession>L9L8V9</accession>
<dbReference type="CDD" id="cd07703">
    <property type="entry name" value="IgC1_2_Nectin-2_Necl-5_like"/>
    <property type="match status" value="1"/>
</dbReference>
<evidence type="ECO:0000313" key="9">
    <source>
        <dbReference type="EMBL" id="ELW71084.1"/>
    </source>
</evidence>
<reference evidence="10" key="2">
    <citation type="journal article" date="2013" name="Nat. Commun.">
        <title>Genome of the Chinese tree shrew.</title>
        <authorList>
            <person name="Fan Y."/>
            <person name="Huang Z.Y."/>
            <person name="Cao C.C."/>
            <person name="Chen C.S."/>
            <person name="Chen Y.X."/>
            <person name="Fan D.D."/>
            <person name="He J."/>
            <person name="Hou H.L."/>
            <person name="Hu L."/>
            <person name="Hu X.T."/>
            <person name="Jiang X.T."/>
            <person name="Lai R."/>
            <person name="Lang Y.S."/>
            <person name="Liang B."/>
            <person name="Liao S.G."/>
            <person name="Mu D."/>
            <person name="Ma Y.Y."/>
            <person name="Niu Y.Y."/>
            <person name="Sun X.Q."/>
            <person name="Xia J.Q."/>
            <person name="Xiao J."/>
            <person name="Xiong Z.Q."/>
            <person name="Xu L."/>
            <person name="Yang L."/>
            <person name="Zhang Y."/>
            <person name="Zhao W."/>
            <person name="Zhao X.D."/>
            <person name="Zheng Y.T."/>
            <person name="Zhou J.M."/>
            <person name="Zhu Y.B."/>
            <person name="Zhang G.J."/>
            <person name="Wang J."/>
            <person name="Yao Y.G."/>
        </authorList>
    </citation>
    <scope>NUCLEOTIDE SEQUENCE [LARGE SCALE GENOMIC DNA]</scope>
</reference>
<keyword evidence="4 7" id="KW-0472">Membrane</keyword>
<feature type="domain" description="Ig-like" evidence="8">
    <location>
        <begin position="386"/>
        <end position="469"/>
    </location>
</feature>
<dbReference type="InterPro" id="IPR013162">
    <property type="entry name" value="CD80_C2-set"/>
</dbReference>
<dbReference type="InterPro" id="IPR003599">
    <property type="entry name" value="Ig_sub"/>
</dbReference>
<dbReference type="SMART" id="SM00406">
    <property type="entry name" value="IGv"/>
    <property type="match status" value="2"/>
</dbReference>
<evidence type="ECO:0000256" key="1">
    <source>
        <dbReference type="ARBA" id="ARBA00004479"/>
    </source>
</evidence>
<dbReference type="InterPro" id="IPR036179">
    <property type="entry name" value="Ig-like_dom_sf"/>
</dbReference>
<dbReference type="PROSITE" id="PS50835">
    <property type="entry name" value="IG_LIKE"/>
    <property type="match status" value="4"/>
</dbReference>
<dbReference type="SMART" id="SM00409">
    <property type="entry name" value="IG"/>
    <property type="match status" value="6"/>
</dbReference>
<protein>
    <submittedName>
        <fullName evidence="9">Carcinoembryonic antigen-related cell adhesion molecule 19</fullName>
    </submittedName>
</protein>
<organism evidence="9 10">
    <name type="scientific">Tupaia chinensis</name>
    <name type="common">Chinese tree shrew</name>
    <name type="synonym">Tupaia belangeri chinensis</name>
    <dbReference type="NCBI Taxonomy" id="246437"/>
    <lineage>
        <taxon>Eukaryota</taxon>
        <taxon>Metazoa</taxon>
        <taxon>Chordata</taxon>
        <taxon>Craniata</taxon>
        <taxon>Vertebrata</taxon>
        <taxon>Euteleostomi</taxon>
        <taxon>Mammalia</taxon>
        <taxon>Eutheria</taxon>
        <taxon>Euarchontoglires</taxon>
        <taxon>Scandentia</taxon>
        <taxon>Tupaiidae</taxon>
        <taxon>Tupaia</taxon>
    </lineage>
</organism>
<feature type="transmembrane region" description="Helical" evidence="7">
    <location>
        <begin position="691"/>
        <end position="713"/>
    </location>
</feature>
<dbReference type="GO" id="GO:0033005">
    <property type="term" value="P:positive regulation of mast cell activation"/>
    <property type="evidence" value="ECO:0007669"/>
    <property type="project" value="TreeGrafter"/>
</dbReference>
<dbReference type="GO" id="GO:0002891">
    <property type="term" value="P:positive regulation of immunoglobulin mediated immune response"/>
    <property type="evidence" value="ECO:0007669"/>
    <property type="project" value="TreeGrafter"/>
</dbReference>
<dbReference type="EMBL" id="KB320473">
    <property type="protein sequence ID" value="ELW71084.1"/>
    <property type="molecule type" value="Genomic_DNA"/>
</dbReference>
<dbReference type="GO" id="GO:0001675">
    <property type="term" value="P:acrosome assembly"/>
    <property type="evidence" value="ECO:0007669"/>
    <property type="project" value="TreeGrafter"/>
</dbReference>
<keyword evidence="2 7" id="KW-0812">Transmembrane</keyword>
<dbReference type="PANTHER" id="PTHR47387">
    <property type="entry name" value="NECTIN-2"/>
    <property type="match status" value="1"/>
</dbReference>
<dbReference type="InterPro" id="IPR007110">
    <property type="entry name" value="Ig-like_dom"/>
</dbReference>
<evidence type="ECO:0000256" key="3">
    <source>
        <dbReference type="ARBA" id="ARBA00022989"/>
    </source>
</evidence>
<keyword evidence="3 7" id="KW-1133">Transmembrane helix</keyword>
<feature type="region of interest" description="Disordered" evidence="6">
    <location>
        <begin position="1010"/>
        <end position="1049"/>
    </location>
</feature>
<dbReference type="GO" id="GO:0007156">
    <property type="term" value="P:homophilic cell adhesion via plasma membrane adhesion molecules"/>
    <property type="evidence" value="ECO:0007669"/>
    <property type="project" value="TreeGrafter"/>
</dbReference>
<dbReference type="SUPFAM" id="SSF48726">
    <property type="entry name" value="Immunoglobulin"/>
    <property type="match status" value="6"/>
</dbReference>
<sequence length="1049" mass="114012">MQYKLQNWIRIHTIRDYTVLSLGLHPVWKLELIERSAPFTEGCALLASCTCSASSELPSLTRLNPLTEGASAHLPAPESPDGVLAISWFRGREAQPAAMIFSPEGLPGPAHTGRETLGAQGSLDIRNVTTKDSGCYTAMLETHAGHRRVTQLIRVHNSPKSVPLMTFPENIQGTIQSDLNYSVILEWVTTMNPEPVLTWTLNGKICGSGEKLFIRRLSREQLGTYVCTGRNSKELVSSEPVTVLLAQANAVPTDAEPIEPDPTLSLSGGPAIGLLVAGSLGMVALVGSVCYTTFQSQRVGTAVSARPSRGCHRVTCAASRAQDVVGALYTSSPLGFALSHTVFMDPRLPCLGVFYIGAFLTTDDELCCTGTVRVQAPAQVRGFLDEAVTLPCDLEPLDPGVKVTQVTWMRQEPAGGARSVAVFHPIRGPSLSDPERLKFVALRQGEVPRDASLAVLELRPEDEANYTCQFATFPQGSGSASTWLRVLAQPQNTAEPQEATLGPFPQEPVPVARCSSTGSRPPARITWSSHLNGMTNTRQVPGPLPGTFTVTSLLTLVPTSQADGQNVTCTVEHESLERPVVIPVTLAVRYPPEVSISINRDPSRNEITLTCNVRSNPEPTVYYWNTTVGPLPPFAKAQGAQLLIDATDKPNNITFYCSVTNALGTGQNELPVLLSGTSGEQSHAGMSAWKITLLVLGPIVALVLCVGALWYFLRFRQRRKDGVGSSANGDTRMVIPTKTQDCFWKGLLLSASVLVLWMPQSSWAALYIQKIPEQPQKNQDLLLSVLGVPDTFQDFNWYLGEETSGGTMLFSYFPEQLRPQRDGSAMGNRDITGFPNGSMLLRRAQPTDSGTYHVAVTINPAWTMRARTEVQVDETRDITGFPNGSMLLRRAQPTDSGTYHVAVTINPAWTMRARTEVQVDEKHVLPIVHLPVNAKIVAAITIGSLAAGSLLVGSITYFLVTRCWKGQSHRMTPTEKPELGPPHSTDDENLYEVMPSPVLLVSPLSDTVYTTTAMPPPLPPPLQPEEQQQHYQDLISPDPDPYCQLVPTS</sequence>
<feature type="transmembrane region" description="Helical" evidence="7">
    <location>
        <begin position="936"/>
        <end position="960"/>
    </location>
</feature>
<feature type="compositionally biased region" description="Pro residues" evidence="6">
    <location>
        <begin position="1014"/>
        <end position="1023"/>
    </location>
</feature>
<reference evidence="10" key="1">
    <citation type="submission" date="2012-07" db="EMBL/GenBank/DDBJ databases">
        <title>Genome of the Chinese tree shrew, a rising model animal genetically related to primates.</title>
        <authorList>
            <person name="Zhang G."/>
            <person name="Fan Y."/>
            <person name="Yao Y."/>
            <person name="Huang Z."/>
        </authorList>
    </citation>
    <scope>NUCLEOTIDE SEQUENCE [LARGE SCALE GENOMIC DNA]</scope>
</reference>
<feature type="domain" description="Ig-like" evidence="8">
    <location>
        <begin position="26"/>
        <end position="150"/>
    </location>
</feature>
<dbReference type="InterPro" id="IPR003598">
    <property type="entry name" value="Ig_sub2"/>
</dbReference>
<dbReference type="Pfam" id="PF08205">
    <property type="entry name" value="C2-set_2"/>
    <property type="match status" value="1"/>
</dbReference>
<evidence type="ECO:0000256" key="5">
    <source>
        <dbReference type="ARBA" id="ARBA00023157"/>
    </source>
</evidence>